<dbReference type="GO" id="GO:0005874">
    <property type="term" value="C:microtubule"/>
    <property type="evidence" value="ECO:0007669"/>
    <property type="project" value="TreeGrafter"/>
</dbReference>
<evidence type="ECO:0000313" key="8">
    <source>
        <dbReference type="Proteomes" id="UP001054945"/>
    </source>
</evidence>
<evidence type="ECO:0000256" key="1">
    <source>
        <dbReference type="ARBA" id="ARBA00004245"/>
    </source>
</evidence>
<gene>
    <name evidence="7" type="primary">Kif28p</name>
    <name evidence="7" type="ORF">CEXT_244621</name>
</gene>
<keyword evidence="4" id="KW-0963">Cytoplasm</keyword>
<dbReference type="GO" id="GO:0005524">
    <property type="term" value="F:ATP binding"/>
    <property type="evidence" value="ECO:0007669"/>
    <property type="project" value="UniProtKB-UniRule"/>
</dbReference>
<keyword evidence="4" id="KW-0206">Cytoskeleton</keyword>
<dbReference type="PANTHER" id="PTHR24115:SF586">
    <property type="entry name" value="KINESIN-LIKE PROTEIN"/>
    <property type="match status" value="1"/>
</dbReference>
<keyword evidence="8" id="KW-1185">Reference proteome</keyword>
<evidence type="ECO:0000256" key="3">
    <source>
        <dbReference type="ARBA" id="ARBA00022840"/>
    </source>
</evidence>
<dbReference type="PANTHER" id="PTHR24115">
    <property type="entry name" value="KINESIN-RELATED"/>
    <property type="match status" value="1"/>
</dbReference>
<protein>
    <submittedName>
        <fullName evidence="7">Kinesin-like protein KIF28P</fullName>
    </submittedName>
</protein>
<evidence type="ECO:0000259" key="6">
    <source>
        <dbReference type="PROSITE" id="PS50067"/>
    </source>
</evidence>
<organism evidence="7 8">
    <name type="scientific">Caerostris extrusa</name>
    <name type="common">Bark spider</name>
    <name type="synonym">Caerostris bankana</name>
    <dbReference type="NCBI Taxonomy" id="172846"/>
    <lineage>
        <taxon>Eukaryota</taxon>
        <taxon>Metazoa</taxon>
        <taxon>Ecdysozoa</taxon>
        <taxon>Arthropoda</taxon>
        <taxon>Chelicerata</taxon>
        <taxon>Arachnida</taxon>
        <taxon>Araneae</taxon>
        <taxon>Araneomorphae</taxon>
        <taxon>Entelegynae</taxon>
        <taxon>Araneoidea</taxon>
        <taxon>Araneidae</taxon>
        <taxon>Caerostris</taxon>
    </lineage>
</organism>
<feature type="domain" description="Kinesin motor" evidence="6">
    <location>
        <begin position="1"/>
        <end position="112"/>
    </location>
</feature>
<dbReference type="GO" id="GO:0008017">
    <property type="term" value="F:microtubule binding"/>
    <property type="evidence" value="ECO:0007669"/>
    <property type="project" value="InterPro"/>
</dbReference>
<evidence type="ECO:0000256" key="5">
    <source>
        <dbReference type="PROSITE-ProRule" id="PRU00283"/>
    </source>
</evidence>
<dbReference type="InterPro" id="IPR001752">
    <property type="entry name" value="Kinesin_motor_dom"/>
</dbReference>
<dbReference type="SUPFAM" id="SSF52540">
    <property type="entry name" value="P-loop containing nucleoside triphosphate hydrolases"/>
    <property type="match status" value="1"/>
</dbReference>
<dbReference type="InterPro" id="IPR027640">
    <property type="entry name" value="Kinesin-like_fam"/>
</dbReference>
<dbReference type="AlphaFoldDB" id="A0AAV4YDI0"/>
<dbReference type="Gene3D" id="3.40.850.10">
    <property type="entry name" value="Kinesin motor domain"/>
    <property type="match status" value="1"/>
</dbReference>
<evidence type="ECO:0000256" key="2">
    <source>
        <dbReference type="ARBA" id="ARBA00022741"/>
    </source>
</evidence>
<dbReference type="Proteomes" id="UP001054945">
    <property type="component" value="Unassembled WGS sequence"/>
</dbReference>
<dbReference type="GO" id="GO:0047496">
    <property type="term" value="P:vesicle transport along microtubule"/>
    <property type="evidence" value="ECO:0007669"/>
    <property type="project" value="TreeGrafter"/>
</dbReference>
<dbReference type="GO" id="GO:0016887">
    <property type="term" value="F:ATP hydrolysis activity"/>
    <property type="evidence" value="ECO:0007669"/>
    <property type="project" value="TreeGrafter"/>
</dbReference>
<comment type="caution">
    <text evidence="7">The sequence shown here is derived from an EMBL/GenBank/DDBJ whole genome shotgun (WGS) entry which is preliminary data.</text>
</comment>
<accession>A0AAV4YDI0</accession>
<dbReference type="Pfam" id="PF00225">
    <property type="entry name" value="Kinesin"/>
    <property type="match status" value="1"/>
</dbReference>
<feature type="binding site" evidence="5">
    <location>
        <begin position="90"/>
        <end position="97"/>
    </location>
    <ligand>
        <name>ATP</name>
        <dbReference type="ChEBI" id="CHEBI:30616"/>
    </ligand>
</feature>
<dbReference type="GO" id="GO:0005871">
    <property type="term" value="C:kinesin complex"/>
    <property type="evidence" value="ECO:0007669"/>
    <property type="project" value="TreeGrafter"/>
</dbReference>
<dbReference type="InterPro" id="IPR036961">
    <property type="entry name" value="Kinesin_motor_dom_sf"/>
</dbReference>
<evidence type="ECO:0000256" key="4">
    <source>
        <dbReference type="ARBA" id="ARBA00023212"/>
    </source>
</evidence>
<keyword evidence="5" id="KW-0505">Motor protein</keyword>
<dbReference type="InterPro" id="IPR027417">
    <property type="entry name" value="P-loop_NTPase"/>
</dbReference>
<keyword evidence="3 5" id="KW-0067">ATP-binding</keyword>
<dbReference type="EMBL" id="BPLR01019181">
    <property type="protein sequence ID" value="GIZ04984.1"/>
    <property type="molecule type" value="Genomic_DNA"/>
</dbReference>
<name>A0AAV4YDI0_CAEEX</name>
<sequence length="112" mass="12627">MPETLFPCSRKPRFSTIPTRPSEDPKKFAFDYSYWSHDGYRETSNGLIVSDENHPNGEKYCDQLTVYNDLGKGVLHNAWDGYNSTLFAYGQTSSGKSWSIVGYGVNKGTTQN</sequence>
<keyword evidence="2 5" id="KW-0547">Nucleotide-binding</keyword>
<comment type="similarity">
    <text evidence="5">Belongs to the TRAFAC class myosin-kinesin ATPase superfamily. Kinesin family.</text>
</comment>
<reference evidence="7 8" key="1">
    <citation type="submission" date="2021-06" db="EMBL/GenBank/DDBJ databases">
        <title>Caerostris extrusa draft genome.</title>
        <authorList>
            <person name="Kono N."/>
            <person name="Arakawa K."/>
        </authorList>
    </citation>
    <scope>NUCLEOTIDE SEQUENCE [LARGE SCALE GENOMIC DNA]</scope>
</reference>
<dbReference type="GO" id="GO:0003777">
    <property type="term" value="F:microtubule motor activity"/>
    <property type="evidence" value="ECO:0007669"/>
    <property type="project" value="InterPro"/>
</dbReference>
<dbReference type="PROSITE" id="PS50067">
    <property type="entry name" value="KINESIN_MOTOR_2"/>
    <property type="match status" value="1"/>
</dbReference>
<proteinExistence type="inferred from homology"/>
<comment type="subcellular location">
    <subcellularLocation>
        <location evidence="1">Cytoplasm</location>
        <location evidence="1">Cytoskeleton</location>
    </subcellularLocation>
</comment>
<evidence type="ECO:0000313" key="7">
    <source>
        <dbReference type="EMBL" id="GIZ04984.1"/>
    </source>
</evidence>